<organism evidence="9 10">
    <name type="scientific">Candida boidinii</name>
    <name type="common">Yeast</name>
    <dbReference type="NCBI Taxonomy" id="5477"/>
    <lineage>
        <taxon>Eukaryota</taxon>
        <taxon>Fungi</taxon>
        <taxon>Dikarya</taxon>
        <taxon>Ascomycota</taxon>
        <taxon>Saccharomycotina</taxon>
        <taxon>Pichiomycetes</taxon>
        <taxon>Pichiales</taxon>
        <taxon>Pichiaceae</taxon>
        <taxon>Ogataea</taxon>
        <taxon>Ogataea/Candida clade</taxon>
    </lineage>
</organism>
<keyword evidence="5 8" id="KW-0472">Membrane</keyword>
<feature type="transmembrane region" description="Helical" evidence="8">
    <location>
        <begin position="271"/>
        <end position="287"/>
    </location>
</feature>
<name>A0A9W6T2L3_CANBO</name>
<feature type="transmembrane region" description="Helical" evidence="8">
    <location>
        <begin position="233"/>
        <end position="251"/>
    </location>
</feature>
<proteinExistence type="predicted"/>
<evidence type="ECO:0000256" key="2">
    <source>
        <dbReference type="ARBA" id="ARBA00022679"/>
    </source>
</evidence>
<dbReference type="InterPro" id="IPR049941">
    <property type="entry name" value="LPLAT_7/PORCN-like"/>
</dbReference>
<evidence type="ECO:0000256" key="3">
    <source>
        <dbReference type="ARBA" id="ARBA00022692"/>
    </source>
</evidence>
<feature type="coiled-coil region" evidence="7">
    <location>
        <begin position="520"/>
        <end position="581"/>
    </location>
</feature>
<comment type="subcellular location">
    <subcellularLocation>
        <location evidence="1">Membrane</location>
        <topology evidence="1">Multi-pass membrane protein</topology>
    </subcellularLocation>
</comment>
<keyword evidence="7" id="KW-0175">Coiled coil</keyword>
<evidence type="ECO:0000256" key="6">
    <source>
        <dbReference type="ARBA" id="ARBA00023315"/>
    </source>
</evidence>
<keyword evidence="3 8" id="KW-0812">Transmembrane</keyword>
<evidence type="ECO:0000313" key="9">
    <source>
        <dbReference type="EMBL" id="GME74220.1"/>
    </source>
</evidence>
<dbReference type="GO" id="GO:0046474">
    <property type="term" value="P:glycerophospholipid biosynthetic process"/>
    <property type="evidence" value="ECO:0007669"/>
    <property type="project" value="TreeGrafter"/>
</dbReference>
<dbReference type="GO" id="GO:0047184">
    <property type="term" value="F:1-acylglycerophosphocholine O-acyltransferase activity"/>
    <property type="evidence" value="ECO:0007669"/>
    <property type="project" value="TreeGrafter"/>
</dbReference>
<dbReference type="Proteomes" id="UP001165120">
    <property type="component" value="Unassembled WGS sequence"/>
</dbReference>
<dbReference type="PANTHER" id="PTHR13906:SF4">
    <property type="entry name" value="LYSOPHOSPHOLIPID ACYLTRANSFERASE 6"/>
    <property type="match status" value="1"/>
</dbReference>
<dbReference type="GO" id="GO:0030258">
    <property type="term" value="P:lipid modification"/>
    <property type="evidence" value="ECO:0007669"/>
    <property type="project" value="TreeGrafter"/>
</dbReference>
<keyword evidence="4 8" id="KW-1133">Transmembrane helix</keyword>
<evidence type="ECO:0000256" key="5">
    <source>
        <dbReference type="ARBA" id="ARBA00023136"/>
    </source>
</evidence>
<evidence type="ECO:0000256" key="4">
    <source>
        <dbReference type="ARBA" id="ARBA00022989"/>
    </source>
</evidence>
<evidence type="ECO:0000256" key="8">
    <source>
        <dbReference type="SAM" id="Phobius"/>
    </source>
</evidence>
<accession>A0A9W6T2L3</accession>
<dbReference type="AlphaFoldDB" id="A0A9W6T2L3"/>
<feature type="transmembrane region" description="Helical" evidence="8">
    <location>
        <begin position="466"/>
        <end position="485"/>
    </location>
</feature>
<feature type="transmembrane region" description="Helical" evidence="8">
    <location>
        <begin position="368"/>
        <end position="385"/>
    </location>
</feature>
<dbReference type="GO" id="GO:0016020">
    <property type="term" value="C:membrane"/>
    <property type="evidence" value="ECO:0007669"/>
    <property type="project" value="UniProtKB-SubCell"/>
</dbReference>
<keyword evidence="10" id="KW-1185">Reference proteome</keyword>
<evidence type="ECO:0000256" key="7">
    <source>
        <dbReference type="SAM" id="Coils"/>
    </source>
</evidence>
<feature type="transmembrane region" description="Helical" evidence="8">
    <location>
        <begin position="94"/>
        <end position="112"/>
    </location>
</feature>
<dbReference type="PANTHER" id="PTHR13906">
    <property type="entry name" value="PORCUPINE"/>
    <property type="match status" value="1"/>
</dbReference>
<feature type="transmembrane region" description="Helical" evidence="8">
    <location>
        <begin position="124"/>
        <end position="145"/>
    </location>
</feature>
<dbReference type="GO" id="GO:0003841">
    <property type="term" value="F:1-acylglycerol-3-phosphate O-acyltransferase activity"/>
    <property type="evidence" value="ECO:0007669"/>
    <property type="project" value="TreeGrafter"/>
</dbReference>
<dbReference type="GO" id="GO:0005783">
    <property type="term" value="C:endoplasmic reticulum"/>
    <property type="evidence" value="ECO:0007669"/>
    <property type="project" value="TreeGrafter"/>
</dbReference>
<feature type="transmembrane region" description="Helical" evidence="8">
    <location>
        <begin position="430"/>
        <end position="454"/>
    </location>
</feature>
<keyword evidence="2" id="KW-0808">Transferase</keyword>
<gene>
    <name evidence="9" type="ORF">Cboi02_000433700</name>
</gene>
<sequence length="633" mass="73564">MIVDKVDQFIGGFSSYSGLDEGQCRLLSCVFLSFPFSAIFKRIPDKHYKIKNYYIICISAFYIAVILKLYTGVQVLFFNALFTYIITKYLHSKLMPWINLIFLMLFLCINHLHAQFFVEFDPTVVDITGAQMVLVMKLSSFAWSYRDGDLYHKDLARFNSELNTFQKSRAILKHPSFLSYMGYVFFYATIVTGPSFDYADYERFILTDMFVDVPESKKPGRRRKRMIPKSGRVALKKVIMGLFWAALLIYSQAMITQSYILSNDFVNDNSFIFRIFYLWAFGFTLRLKYYCVWTISEAGCIVAGIGYNGYDAEKDKFFWNRVQNIDIYAFETGQNVHTCLEAWNMNTNKWLKNFVYLRTAKRTKEGKLKPSFFSTLITFATSAFWHGTMPGYYMTFIVGAFMQDAGKIYRRKIRPIFATKSNKVVSKYKFFYDIVSYFVTQLAFGFVVAPFSILDLKNSLFVWRSVYFYVPVGCLITIFIFNGPYGKAVSKFLQQYYLQEPVVEEPPKSEVVTPIPTSRLQDLRSEFNSASDLLSSLKEIPVFDDQKELQETLESLDVMNLNNLKDNFYKIEKEYQEWISENGGKDNSSIDEKEVQAIRDALTSFQSDIKYYLDQVTPAALTEHPAVAEKKED</sequence>
<comment type="caution">
    <text evidence="9">The sequence shown here is derived from an EMBL/GenBank/DDBJ whole genome shotgun (WGS) entry which is preliminary data.</text>
</comment>
<dbReference type="Pfam" id="PF03062">
    <property type="entry name" value="MBOAT"/>
    <property type="match status" value="1"/>
</dbReference>
<evidence type="ECO:0000256" key="1">
    <source>
        <dbReference type="ARBA" id="ARBA00004141"/>
    </source>
</evidence>
<feature type="transmembrane region" description="Helical" evidence="8">
    <location>
        <begin position="177"/>
        <end position="196"/>
    </location>
</feature>
<feature type="transmembrane region" description="Helical" evidence="8">
    <location>
        <begin position="53"/>
        <end position="82"/>
    </location>
</feature>
<protein>
    <submittedName>
        <fullName evidence="9">Unnamed protein product</fullName>
    </submittedName>
</protein>
<dbReference type="EMBL" id="BSXN01001720">
    <property type="protein sequence ID" value="GME74220.1"/>
    <property type="molecule type" value="Genomic_DNA"/>
</dbReference>
<reference evidence="9" key="1">
    <citation type="submission" date="2023-04" db="EMBL/GenBank/DDBJ databases">
        <title>Candida boidinii NBRC 10035.</title>
        <authorList>
            <person name="Ichikawa N."/>
            <person name="Sato H."/>
            <person name="Tonouchi N."/>
        </authorList>
    </citation>
    <scope>NUCLEOTIDE SEQUENCE</scope>
    <source>
        <strain evidence="9">NBRC 10035</strain>
    </source>
</reference>
<keyword evidence="6" id="KW-0012">Acyltransferase</keyword>
<evidence type="ECO:0000313" key="10">
    <source>
        <dbReference type="Proteomes" id="UP001165120"/>
    </source>
</evidence>
<dbReference type="InterPro" id="IPR004299">
    <property type="entry name" value="MBOAT_fam"/>
</dbReference>